<dbReference type="Proteomes" id="UP001552479">
    <property type="component" value="Unassembled WGS sequence"/>
</dbReference>
<dbReference type="EMBL" id="JBFASG010000071">
    <property type="protein sequence ID" value="MEV4928041.1"/>
    <property type="molecule type" value="Genomic_DNA"/>
</dbReference>
<reference evidence="3 4" key="1">
    <citation type="submission" date="2024-06" db="EMBL/GenBank/DDBJ databases">
        <title>The Natural Products Discovery Center: Release of the First 8490 Sequenced Strains for Exploring Actinobacteria Biosynthetic Diversity.</title>
        <authorList>
            <person name="Kalkreuter E."/>
            <person name="Kautsar S.A."/>
            <person name="Yang D."/>
            <person name="Bader C.D."/>
            <person name="Teijaro C.N."/>
            <person name="Fluegel L."/>
            <person name="Davis C.M."/>
            <person name="Simpson J.R."/>
            <person name="Lauterbach L."/>
            <person name="Steele A.D."/>
            <person name="Gui C."/>
            <person name="Meng S."/>
            <person name="Li G."/>
            <person name="Viehrig K."/>
            <person name="Ye F."/>
            <person name="Su P."/>
            <person name="Kiefer A.F."/>
            <person name="Nichols A."/>
            <person name="Cepeda A.J."/>
            <person name="Yan W."/>
            <person name="Fan B."/>
            <person name="Jiang Y."/>
            <person name="Adhikari A."/>
            <person name="Zheng C.-J."/>
            <person name="Schuster L."/>
            <person name="Cowan T.M."/>
            <person name="Smanski M.J."/>
            <person name="Chevrette M.G."/>
            <person name="De Carvalho L.P.S."/>
            <person name="Shen B."/>
        </authorList>
    </citation>
    <scope>NUCLEOTIDE SEQUENCE [LARGE SCALE GENOMIC DNA]</scope>
    <source>
        <strain evidence="3 4">NPDC053791</strain>
    </source>
</reference>
<feature type="compositionally biased region" description="Basic and acidic residues" evidence="1">
    <location>
        <begin position="297"/>
        <end position="310"/>
    </location>
</feature>
<name>A0ABV3J5S2_9ACTN</name>
<feature type="transmembrane region" description="Helical" evidence="2">
    <location>
        <begin position="156"/>
        <end position="174"/>
    </location>
</feature>
<proteinExistence type="predicted"/>
<dbReference type="Pfam" id="PF20401">
    <property type="entry name" value="Rhomboid_2"/>
    <property type="match status" value="1"/>
</dbReference>
<accession>A0ABV3J5S2</accession>
<feature type="transmembrane region" description="Helical" evidence="2">
    <location>
        <begin position="87"/>
        <end position="109"/>
    </location>
</feature>
<dbReference type="InterPro" id="IPR046862">
    <property type="entry name" value="Rhomboid_2"/>
</dbReference>
<keyword evidence="2" id="KW-1133">Transmembrane helix</keyword>
<evidence type="ECO:0000313" key="3">
    <source>
        <dbReference type="EMBL" id="MEV4928041.1"/>
    </source>
</evidence>
<comment type="caution">
    <text evidence="3">The sequence shown here is derived from an EMBL/GenBank/DDBJ whole genome shotgun (WGS) entry which is preliminary data.</text>
</comment>
<protein>
    <submittedName>
        <fullName evidence="3">Rhomboid-like protein</fullName>
    </submittedName>
</protein>
<organism evidence="3 4">
    <name type="scientific">Streptomyces roseoverticillatus</name>
    <dbReference type="NCBI Taxonomy" id="66429"/>
    <lineage>
        <taxon>Bacteria</taxon>
        <taxon>Bacillati</taxon>
        <taxon>Actinomycetota</taxon>
        <taxon>Actinomycetes</taxon>
        <taxon>Kitasatosporales</taxon>
        <taxon>Streptomycetaceae</taxon>
        <taxon>Streptomyces</taxon>
    </lineage>
</organism>
<feature type="region of interest" description="Disordered" evidence="1">
    <location>
        <begin position="229"/>
        <end position="350"/>
    </location>
</feature>
<feature type="transmembrane region" description="Helical" evidence="2">
    <location>
        <begin position="121"/>
        <end position="144"/>
    </location>
</feature>
<keyword evidence="4" id="KW-1185">Reference proteome</keyword>
<evidence type="ECO:0000256" key="1">
    <source>
        <dbReference type="SAM" id="MobiDB-lite"/>
    </source>
</evidence>
<evidence type="ECO:0000256" key="2">
    <source>
        <dbReference type="SAM" id="Phobius"/>
    </source>
</evidence>
<evidence type="ECO:0000313" key="4">
    <source>
        <dbReference type="Proteomes" id="UP001552479"/>
    </source>
</evidence>
<gene>
    <name evidence="3" type="ORF">AB0L03_35425</name>
</gene>
<sequence>MNVVDPDGMLPRRPRRGPEALRPGRLLRALPTPHGTPFTFCYALVLLATAIYTDYGDEATVNQLLRESSTDAAHLAEQPLLVLLASALWIAGGLYSLYGILFVLVLSALERRTGGARTAGVFLLGHVLATLATELPVAGAVAAGQLPEASLHRLDYGISFGVMACVGALAGLLGPRAKWTVLGLAFLMCAQDLVEFADPLASWGHPIALLTGMACWGLLRDKGPAAASAADGAVPGPLRAPPEAREGGPAGAPQQCPGGTVAGRGVREEALQRGCAQRAGQEVPVRAERSQPQAARDVVRVEDDLRDAHGGEAGGVGVAPRVPGAVPLAGSADGGGQQRRRDADALQTGR</sequence>
<feature type="compositionally biased region" description="Low complexity" evidence="1">
    <location>
        <begin position="318"/>
        <end position="330"/>
    </location>
</feature>
<dbReference type="RefSeq" id="WP_359101456.1">
    <property type="nucleotide sequence ID" value="NZ_JBEZGT010000017.1"/>
</dbReference>
<keyword evidence="2" id="KW-0472">Membrane</keyword>
<keyword evidence="2" id="KW-0812">Transmembrane</keyword>